<dbReference type="AlphaFoldDB" id="A0A6J5Y5B3"/>
<dbReference type="Proteomes" id="UP000507245">
    <property type="component" value="Unassembled WGS sequence"/>
</dbReference>
<evidence type="ECO:0000313" key="2">
    <source>
        <dbReference type="EMBL" id="CAB4319597.1"/>
    </source>
</evidence>
<keyword evidence="3" id="KW-1185">Reference proteome</keyword>
<reference evidence="3" key="1">
    <citation type="journal article" date="2020" name="Genome Biol.">
        <title>Gamete binning: chromosome-level and haplotype-resolved genome assembly enabled by high-throughput single-cell sequencing of gamete genomes.</title>
        <authorList>
            <person name="Campoy J.A."/>
            <person name="Sun H."/>
            <person name="Goel M."/>
            <person name="Jiao W.-B."/>
            <person name="Folz-Donahue K."/>
            <person name="Wang N."/>
            <person name="Rubio M."/>
            <person name="Liu C."/>
            <person name="Kukat C."/>
            <person name="Ruiz D."/>
            <person name="Huettel B."/>
            <person name="Schneeberger K."/>
        </authorList>
    </citation>
    <scope>NUCLEOTIDE SEQUENCE [LARGE SCALE GENOMIC DNA]</scope>
    <source>
        <strain evidence="3">cv. Rojo Pasion</strain>
    </source>
</reference>
<gene>
    <name evidence="2" type="ORF">ORAREDHAP_LOCUS47089</name>
</gene>
<organism evidence="2 3">
    <name type="scientific">Prunus armeniaca</name>
    <name type="common">Apricot</name>
    <name type="synonym">Armeniaca vulgaris</name>
    <dbReference type="NCBI Taxonomy" id="36596"/>
    <lineage>
        <taxon>Eukaryota</taxon>
        <taxon>Viridiplantae</taxon>
        <taxon>Streptophyta</taxon>
        <taxon>Embryophyta</taxon>
        <taxon>Tracheophyta</taxon>
        <taxon>Spermatophyta</taxon>
        <taxon>Magnoliopsida</taxon>
        <taxon>eudicotyledons</taxon>
        <taxon>Gunneridae</taxon>
        <taxon>Pentapetalae</taxon>
        <taxon>rosids</taxon>
        <taxon>fabids</taxon>
        <taxon>Rosales</taxon>
        <taxon>Rosaceae</taxon>
        <taxon>Amygdaloideae</taxon>
        <taxon>Amygdaleae</taxon>
        <taxon>Prunus</taxon>
    </lineage>
</organism>
<accession>A0A6J5Y5B3</accession>
<name>A0A6J5Y5B3_PRUAR</name>
<dbReference type="EMBL" id="CAEKKB010000008">
    <property type="protein sequence ID" value="CAB4319597.1"/>
    <property type="molecule type" value="Genomic_DNA"/>
</dbReference>
<protein>
    <submittedName>
        <fullName evidence="2">Uncharacterized protein</fullName>
    </submittedName>
</protein>
<feature type="region of interest" description="Disordered" evidence="1">
    <location>
        <begin position="1"/>
        <end position="30"/>
    </location>
</feature>
<sequence>MKILGKSYNVTASSSKPACRTRPQDISKIPNSTLAEGLPQAHHGFRPPPPKPAWMLTKTPSPCPCRSARTLLNLGMTQNGPGAGTSYVCRTQL</sequence>
<evidence type="ECO:0000313" key="3">
    <source>
        <dbReference type="Proteomes" id="UP000507245"/>
    </source>
</evidence>
<proteinExistence type="predicted"/>
<evidence type="ECO:0000256" key="1">
    <source>
        <dbReference type="SAM" id="MobiDB-lite"/>
    </source>
</evidence>